<dbReference type="InterPro" id="IPR053140">
    <property type="entry name" value="GDSL_Rv0518-like"/>
</dbReference>
<dbReference type="PANTHER" id="PTHR43784:SF2">
    <property type="entry name" value="GDSL-LIKE LIPASE_ACYLHYDROLASE, PUTATIVE (AFU_ORTHOLOGUE AFUA_2G00820)-RELATED"/>
    <property type="match status" value="1"/>
</dbReference>
<dbReference type="InterPro" id="IPR013830">
    <property type="entry name" value="SGNH_hydro"/>
</dbReference>
<dbReference type="KEGG" id="euz:DVS28_a3879"/>
<organism evidence="2 3">
    <name type="scientific">Euzebya pacifica</name>
    <dbReference type="NCBI Taxonomy" id="1608957"/>
    <lineage>
        <taxon>Bacteria</taxon>
        <taxon>Bacillati</taxon>
        <taxon>Actinomycetota</taxon>
        <taxon>Nitriliruptoria</taxon>
        <taxon>Euzebyales</taxon>
    </lineage>
</organism>
<dbReference type="AlphaFoldDB" id="A0A346Y254"/>
<keyword evidence="3" id="KW-1185">Reference proteome</keyword>
<dbReference type="RefSeq" id="WP_114592877.1">
    <property type="nucleotide sequence ID" value="NZ_CP031165.1"/>
</dbReference>
<name>A0A346Y254_9ACTN</name>
<dbReference type="Proteomes" id="UP000264006">
    <property type="component" value="Chromosome"/>
</dbReference>
<protein>
    <submittedName>
        <fullName evidence="2">Putative secreted protein</fullName>
    </submittedName>
</protein>
<dbReference type="SUPFAM" id="SSF52266">
    <property type="entry name" value="SGNH hydrolase"/>
    <property type="match status" value="1"/>
</dbReference>
<evidence type="ECO:0000313" key="2">
    <source>
        <dbReference type="EMBL" id="AXV08551.1"/>
    </source>
</evidence>
<accession>A0A346Y254</accession>
<dbReference type="PANTHER" id="PTHR43784">
    <property type="entry name" value="GDSL-LIKE LIPASE/ACYLHYDROLASE, PUTATIVE (AFU_ORTHOLOGUE AFUA_2G00820)-RELATED"/>
    <property type="match status" value="1"/>
</dbReference>
<feature type="domain" description="SGNH hydrolase-type esterase" evidence="1">
    <location>
        <begin position="8"/>
        <end position="180"/>
    </location>
</feature>
<reference evidence="2 3" key="1">
    <citation type="submission" date="2018-09" db="EMBL/GenBank/DDBJ databases">
        <title>Complete genome sequence of Euzebya sp. DY32-46 isolated from seawater of Pacific Ocean.</title>
        <authorList>
            <person name="Xu L."/>
            <person name="Wu Y.-H."/>
            <person name="Xu X.-W."/>
        </authorList>
    </citation>
    <scope>NUCLEOTIDE SEQUENCE [LARGE SCALE GENOMIC DNA]</scope>
    <source>
        <strain evidence="2 3">DY32-46</strain>
    </source>
</reference>
<proteinExistence type="predicted"/>
<dbReference type="EMBL" id="CP031165">
    <property type="protein sequence ID" value="AXV08551.1"/>
    <property type="molecule type" value="Genomic_DNA"/>
</dbReference>
<sequence length="247" mass="27405">MSYRRFVAVGDSLTEGKGDTYPNGELRGFADMISHGLRFAAPEAMYANLARPSVRAHEVRRDQVPQAVAMAPDLVTAVAGINDAIALAFPRRRVHDEILALFGDLRRALPDATIVTCTLPDLGHLSAVARVWRGRVHVLNDAARDAARAHGLVLVDLEDDLPMTADELALDRVHPSPLGHLRFARRFAQALDVPEPDPSYLARRPRAERLYRLYRTAVVAPRFITKRVARDTLIAGQPPKRPQLEHV</sequence>
<evidence type="ECO:0000259" key="1">
    <source>
        <dbReference type="Pfam" id="PF13472"/>
    </source>
</evidence>
<evidence type="ECO:0000313" key="3">
    <source>
        <dbReference type="Proteomes" id="UP000264006"/>
    </source>
</evidence>
<dbReference type="Pfam" id="PF13472">
    <property type="entry name" value="Lipase_GDSL_2"/>
    <property type="match status" value="1"/>
</dbReference>
<dbReference type="Gene3D" id="3.40.50.1110">
    <property type="entry name" value="SGNH hydrolase"/>
    <property type="match status" value="1"/>
</dbReference>
<dbReference type="InterPro" id="IPR036514">
    <property type="entry name" value="SGNH_hydro_sf"/>
</dbReference>
<gene>
    <name evidence="2" type="ORF">DVS28_a3879</name>
</gene>
<dbReference type="OrthoDB" id="3465773at2"/>
<dbReference type="CDD" id="cd01832">
    <property type="entry name" value="SGNH_hydrolase_like_1"/>
    <property type="match status" value="1"/>
</dbReference>